<organism evidence="9 10">
    <name type="scientific">Zalerion maritima</name>
    <dbReference type="NCBI Taxonomy" id="339359"/>
    <lineage>
        <taxon>Eukaryota</taxon>
        <taxon>Fungi</taxon>
        <taxon>Dikarya</taxon>
        <taxon>Ascomycota</taxon>
        <taxon>Pezizomycotina</taxon>
        <taxon>Sordariomycetes</taxon>
        <taxon>Lulworthiomycetidae</taxon>
        <taxon>Lulworthiales</taxon>
        <taxon>Lulworthiaceae</taxon>
        <taxon>Zalerion</taxon>
    </lineage>
</organism>
<dbReference type="GO" id="GO:0006629">
    <property type="term" value="P:lipid metabolic process"/>
    <property type="evidence" value="ECO:0007669"/>
    <property type="project" value="UniProtKB-KW"/>
</dbReference>
<protein>
    <submittedName>
        <fullName evidence="9">Lysophosphatidic acid:oleoyl-CoA acyltransferase</fullName>
    </submittedName>
</protein>
<dbReference type="EMBL" id="JAKWBI020000121">
    <property type="protein sequence ID" value="KAJ2902187.1"/>
    <property type="molecule type" value="Genomic_DNA"/>
</dbReference>
<accession>A0AAD5RSB0</accession>
<keyword evidence="4" id="KW-0443">Lipid metabolism</keyword>
<dbReference type="GO" id="GO:0016746">
    <property type="term" value="F:acyltransferase activity"/>
    <property type="evidence" value="ECO:0007669"/>
    <property type="project" value="UniProtKB-KW"/>
</dbReference>
<evidence type="ECO:0000313" key="10">
    <source>
        <dbReference type="Proteomes" id="UP001201980"/>
    </source>
</evidence>
<dbReference type="PANTHER" id="PTHR23063">
    <property type="entry name" value="PHOSPHOLIPID ACYLTRANSFERASE"/>
    <property type="match status" value="1"/>
</dbReference>
<keyword evidence="6 9" id="KW-0012">Acyltransferase</keyword>
<evidence type="ECO:0000256" key="2">
    <source>
        <dbReference type="ARBA" id="ARBA00022692"/>
    </source>
</evidence>
<evidence type="ECO:0000313" key="9">
    <source>
        <dbReference type="EMBL" id="KAJ2902187.1"/>
    </source>
</evidence>
<evidence type="ECO:0000256" key="4">
    <source>
        <dbReference type="ARBA" id="ARBA00023098"/>
    </source>
</evidence>
<sequence length="325" mass="36457">MEKFTNYRDRGTGIAPFMPIFPGLSFPRAIKEFVILSLRIFIVLFISANYFTWLQFFPLPLAFHKGCRWFLLISCGIFFVDIQVDGVKRGSLSSLPKSRIPHPKSIIASNFTSPVDALYLSAVFDPIFTISFPHTKKVQKVDLWAAMQHALRPVMMSPPDGAKLTTVSSLLNRYPDRIIVVFPECSTTNGRGILPLSPSLLATPKDIDIFPLSIRYTPADVTTPVPRSYFQFFWSLLGRPSTYLRVRLADAVHNTSRNTPSTDDSKGQGGASDDGEMEEPLTQSEKKLLGNIADTLARLGRNRRVGLALKEKDAFTKAYWAVNEY</sequence>
<feature type="transmembrane region" description="Helical" evidence="8">
    <location>
        <begin position="33"/>
        <end position="57"/>
    </location>
</feature>
<evidence type="ECO:0000256" key="1">
    <source>
        <dbReference type="ARBA" id="ARBA00022679"/>
    </source>
</evidence>
<dbReference type="Proteomes" id="UP001201980">
    <property type="component" value="Unassembled WGS sequence"/>
</dbReference>
<evidence type="ECO:0000256" key="3">
    <source>
        <dbReference type="ARBA" id="ARBA00022989"/>
    </source>
</evidence>
<proteinExistence type="predicted"/>
<evidence type="ECO:0000256" key="8">
    <source>
        <dbReference type="SAM" id="Phobius"/>
    </source>
</evidence>
<keyword evidence="5 8" id="KW-0472">Membrane</keyword>
<keyword evidence="2 8" id="KW-0812">Transmembrane</keyword>
<gene>
    <name evidence="9" type="ORF">MKZ38_000920</name>
</gene>
<keyword evidence="1" id="KW-0808">Transferase</keyword>
<reference evidence="9" key="1">
    <citation type="submission" date="2022-07" db="EMBL/GenBank/DDBJ databases">
        <title>Draft genome sequence of Zalerion maritima ATCC 34329, a (micro)plastics degrading marine fungus.</title>
        <authorList>
            <person name="Paco A."/>
            <person name="Goncalves M.F.M."/>
            <person name="Rocha-Santos T.A.P."/>
            <person name="Alves A."/>
        </authorList>
    </citation>
    <scope>NUCLEOTIDE SEQUENCE</scope>
    <source>
        <strain evidence="9">ATCC 34329</strain>
    </source>
</reference>
<dbReference type="PANTHER" id="PTHR23063:SF60">
    <property type="entry name" value="LYSOPHOSPHATIDIC ACID:OLEOYL-COA ACYLTRANSFERASE 1"/>
    <property type="match status" value="1"/>
</dbReference>
<evidence type="ECO:0000256" key="6">
    <source>
        <dbReference type="ARBA" id="ARBA00023315"/>
    </source>
</evidence>
<feature type="region of interest" description="Disordered" evidence="7">
    <location>
        <begin position="255"/>
        <end position="281"/>
    </location>
</feature>
<keyword evidence="10" id="KW-1185">Reference proteome</keyword>
<evidence type="ECO:0000256" key="7">
    <source>
        <dbReference type="SAM" id="MobiDB-lite"/>
    </source>
</evidence>
<dbReference type="AlphaFoldDB" id="A0AAD5RSB0"/>
<comment type="caution">
    <text evidence="9">The sequence shown here is derived from an EMBL/GenBank/DDBJ whole genome shotgun (WGS) entry which is preliminary data.</text>
</comment>
<name>A0AAD5RSB0_9PEZI</name>
<evidence type="ECO:0000256" key="5">
    <source>
        <dbReference type="ARBA" id="ARBA00023136"/>
    </source>
</evidence>
<keyword evidence="3 8" id="KW-1133">Transmembrane helix</keyword>